<feature type="region of interest" description="Disordered" evidence="1">
    <location>
        <begin position="1"/>
        <end position="28"/>
    </location>
</feature>
<feature type="compositionally biased region" description="Polar residues" evidence="1">
    <location>
        <begin position="1"/>
        <end position="17"/>
    </location>
</feature>
<organism evidence="2 3">
    <name type="scientific">Nocardioides humi</name>
    <dbReference type="NCBI Taxonomy" id="449461"/>
    <lineage>
        <taxon>Bacteria</taxon>
        <taxon>Bacillati</taxon>
        <taxon>Actinomycetota</taxon>
        <taxon>Actinomycetes</taxon>
        <taxon>Propionibacteriales</taxon>
        <taxon>Nocardioidaceae</taxon>
        <taxon>Nocardioides</taxon>
    </lineage>
</organism>
<dbReference type="EMBL" id="BAAAOR010000007">
    <property type="protein sequence ID" value="GAA1508610.1"/>
    <property type="molecule type" value="Genomic_DNA"/>
</dbReference>
<dbReference type="RefSeq" id="WP_181411156.1">
    <property type="nucleotide sequence ID" value="NZ_BAAAOR010000007.1"/>
</dbReference>
<dbReference type="SUPFAM" id="SSF47598">
    <property type="entry name" value="Ribbon-helix-helix"/>
    <property type="match status" value="1"/>
</dbReference>
<evidence type="ECO:0000313" key="2">
    <source>
        <dbReference type="EMBL" id="GAA1508610.1"/>
    </source>
</evidence>
<accession>A0ABN2A0Q8</accession>
<comment type="caution">
    <text evidence="2">The sequence shown here is derived from an EMBL/GenBank/DDBJ whole genome shotgun (WGS) entry which is preliminary data.</text>
</comment>
<name>A0ABN2A0Q8_9ACTN</name>
<dbReference type="Proteomes" id="UP001500842">
    <property type="component" value="Unassembled WGS sequence"/>
</dbReference>
<evidence type="ECO:0000313" key="3">
    <source>
        <dbReference type="Proteomes" id="UP001500842"/>
    </source>
</evidence>
<feature type="compositionally biased region" description="Low complexity" evidence="1">
    <location>
        <begin position="120"/>
        <end position="132"/>
    </location>
</feature>
<evidence type="ECO:0000256" key="1">
    <source>
        <dbReference type="SAM" id="MobiDB-lite"/>
    </source>
</evidence>
<proteinExistence type="predicted"/>
<reference evidence="2 3" key="1">
    <citation type="journal article" date="2019" name="Int. J. Syst. Evol. Microbiol.">
        <title>The Global Catalogue of Microorganisms (GCM) 10K type strain sequencing project: providing services to taxonomists for standard genome sequencing and annotation.</title>
        <authorList>
            <consortium name="The Broad Institute Genomics Platform"/>
            <consortium name="The Broad Institute Genome Sequencing Center for Infectious Disease"/>
            <person name="Wu L."/>
            <person name="Ma J."/>
        </authorList>
    </citation>
    <scope>NUCLEOTIDE SEQUENCE [LARGE SCALE GENOMIC DNA]</scope>
    <source>
        <strain evidence="2 3">JCM 14942</strain>
    </source>
</reference>
<protein>
    <submittedName>
        <fullName evidence="2">Uncharacterized protein</fullName>
    </submittedName>
</protein>
<keyword evidence="3" id="KW-1185">Reference proteome</keyword>
<sequence>MNEQLPTTRTPETNISAEQAERERGHEQRHKTLAVRLEEGVHAQLRFIAQLNETSIAEEIRTAIEHRITNAQDDPELLARAHAAREEIEREAAARAAAIAGFMGTQAVAITTATSETTPAANTQAAKVAKATGTPRPRRSTKNTRTSE</sequence>
<gene>
    <name evidence="2" type="ORF">GCM10009788_11080</name>
</gene>
<feature type="region of interest" description="Disordered" evidence="1">
    <location>
        <begin position="115"/>
        <end position="148"/>
    </location>
</feature>
<dbReference type="InterPro" id="IPR010985">
    <property type="entry name" value="Ribbon_hlx_hlx"/>
</dbReference>